<dbReference type="CDD" id="cd09888">
    <property type="entry name" value="NGN_Euk"/>
    <property type="match status" value="1"/>
</dbReference>
<feature type="compositionally biased region" description="Polar residues" evidence="10">
    <location>
        <begin position="335"/>
        <end position="358"/>
    </location>
</feature>
<dbReference type="Pfam" id="PF03439">
    <property type="entry name" value="Spt5-NGN"/>
    <property type="match status" value="1"/>
</dbReference>
<feature type="region of interest" description="Disordered" evidence="10">
    <location>
        <begin position="320"/>
        <end position="446"/>
    </location>
</feature>
<dbReference type="InterPro" id="IPR041980">
    <property type="entry name" value="KOW_Spt5_6_metazoa"/>
</dbReference>
<evidence type="ECO:0000259" key="12">
    <source>
        <dbReference type="SMART" id="SM00739"/>
    </source>
</evidence>
<feature type="domain" description="NusG-like N-terminal" evidence="11">
    <location>
        <begin position="85"/>
        <end position="176"/>
    </location>
</feature>
<feature type="compositionally biased region" description="Pro residues" evidence="10">
    <location>
        <begin position="325"/>
        <end position="334"/>
    </location>
</feature>
<dbReference type="GO" id="GO:0006368">
    <property type="term" value="P:transcription elongation by RNA polymerase II"/>
    <property type="evidence" value="ECO:0007669"/>
    <property type="project" value="TreeGrafter"/>
</dbReference>
<dbReference type="InterPro" id="IPR022581">
    <property type="entry name" value="Spt5_N"/>
</dbReference>
<evidence type="ECO:0000256" key="6">
    <source>
        <dbReference type="ARBA" id="ARBA00023159"/>
    </source>
</evidence>
<keyword evidence="2" id="KW-0678">Repressor</keyword>
<keyword evidence="13" id="KW-0251">Elongation factor</keyword>
<evidence type="ECO:0000256" key="7">
    <source>
        <dbReference type="ARBA" id="ARBA00023163"/>
    </source>
</evidence>
<dbReference type="GO" id="GO:0003746">
    <property type="term" value="F:translation elongation factor activity"/>
    <property type="evidence" value="ECO:0007669"/>
    <property type="project" value="UniProtKB-KW"/>
</dbReference>
<feature type="compositionally biased region" description="Low complexity" evidence="10">
    <location>
        <begin position="364"/>
        <end position="379"/>
    </location>
</feature>
<dbReference type="InterPro" id="IPR039385">
    <property type="entry name" value="NGN_Euk"/>
</dbReference>
<dbReference type="EMBL" id="JACAGB010000038">
    <property type="protein sequence ID" value="KAF6290065.1"/>
    <property type="molecule type" value="Genomic_DNA"/>
</dbReference>
<proteinExistence type="predicted"/>
<keyword evidence="7" id="KW-0804">Transcription</keyword>
<evidence type="ECO:0000256" key="5">
    <source>
        <dbReference type="ARBA" id="ARBA00023015"/>
    </source>
</evidence>
<dbReference type="SMART" id="SM00739">
    <property type="entry name" value="KOW"/>
    <property type="match status" value="2"/>
</dbReference>
<evidence type="ECO:0000256" key="10">
    <source>
        <dbReference type="SAM" id="MobiDB-lite"/>
    </source>
</evidence>
<evidence type="ECO:0000313" key="13">
    <source>
        <dbReference type="EMBL" id="KAF6290065.1"/>
    </source>
</evidence>
<dbReference type="InterPro" id="IPR006645">
    <property type="entry name" value="NGN-like_dom"/>
</dbReference>
<dbReference type="InterPro" id="IPR039659">
    <property type="entry name" value="SPT5"/>
</dbReference>
<comment type="subcellular location">
    <subcellularLocation>
        <location evidence="1">Nucleus</location>
    </subcellularLocation>
</comment>
<name>A0A7J7SP31_PIPKU</name>
<sequence>MGRWSRGHPRERCVAASNIDNVVLDEDRSGARRLQNLWRDQREEELGEYYMKKYAKTSGGETVYGGSDELSDDITQQQLLPGVKDPNLWTVKCKIGEERATAISLMRKFIAYQFTDTPLQIKSVVAPEHVKGYIYVEAYKQTHVKQAIEGVGNLRLGYWNQQMVPIKEMTDVLKVVKEVANLKPKSWVRLKRGIYKDDIAQVDYVEPSQNTISLKMIPRIDYDRIKARMSLKDWIAKRKKFKRPPQRLFDAEKIRSLGGDVASDGDFLIFEGNRYSRKGFLFKSFAMSAVITEGVKPTLSELEKFEDQPEGIDLEVVTESTAPNPQTPGYPDPSSPQVNPQYNPQTPGTPAMYNTDQFSPYAAPSPQGSYQPSPSPQSYHQVAPSPAGYQNTHSPASYHPTPSPMAYQASPSPSPVGYSPMTPGAPSPGGYNPHTPGSGIEQNSSDWVTTDIQVKVRDTYLDTQVVGQTGVIRSVMGGMCSVYLKDSEKVVSISSEHLEPITPTKNNKVKVILGEDREATGVLLSIDGEDGIVHMDLDEQFKILNLRFLGKLQEA</sequence>
<organism evidence="13 14">
    <name type="scientific">Pipistrellus kuhlii</name>
    <name type="common">Kuhl's pipistrelle</name>
    <dbReference type="NCBI Taxonomy" id="59472"/>
    <lineage>
        <taxon>Eukaryota</taxon>
        <taxon>Metazoa</taxon>
        <taxon>Chordata</taxon>
        <taxon>Craniata</taxon>
        <taxon>Vertebrata</taxon>
        <taxon>Euteleostomi</taxon>
        <taxon>Mammalia</taxon>
        <taxon>Eutheria</taxon>
        <taxon>Laurasiatheria</taxon>
        <taxon>Chiroptera</taxon>
        <taxon>Yangochiroptera</taxon>
        <taxon>Vespertilionidae</taxon>
        <taxon>Pipistrellus</taxon>
    </lineage>
</organism>
<keyword evidence="4" id="KW-0677">Repeat</keyword>
<dbReference type="InterPro" id="IPR005100">
    <property type="entry name" value="NGN-domain"/>
</dbReference>
<dbReference type="Pfam" id="PF11942">
    <property type="entry name" value="Spt5_N"/>
    <property type="match status" value="1"/>
</dbReference>
<evidence type="ECO:0000259" key="11">
    <source>
        <dbReference type="SMART" id="SM00738"/>
    </source>
</evidence>
<keyword evidence="8" id="KW-0539">Nucleus</keyword>
<evidence type="ECO:0000256" key="2">
    <source>
        <dbReference type="ARBA" id="ARBA00022491"/>
    </source>
</evidence>
<protein>
    <recommendedName>
        <fullName evidence="9">DRB sensitivity-inducing factor large subunit</fullName>
    </recommendedName>
</protein>
<keyword evidence="13" id="KW-0648">Protein biosynthesis</keyword>
<feature type="domain" description="KOW" evidence="12">
    <location>
        <begin position="181"/>
        <end position="208"/>
    </location>
</feature>
<dbReference type="GO" id="GO:0003729">
    <property type="term" value="F:mRNA binding"/>
    <property type="evidence" value="ECO:0007669"/>
    <property type="project" value="TreeGrafter"/>
</dbReference>
<dbReference type="PANTHER" id="PTHR11125:SF7">
    <property type="entry name" value="TRANSCRIPTION ELONGATION FACTOR SPT5"/>
    <property type="match status" value="1"/>
</dbReference>
<dbReference type="FunFam" id="3.30.70.940:FF:000003">
    <property type="entry name" value="Transcription elongation factor SPT5"/>
    <property type="match status" value="1"/>
</dbReference>
<evidence type="ECO:0000313" key="14">
    <source>
        <dbReference type="Proteomes" id="UP000558488"/>
    </source>
</evidence>
<evidence type="ECO:0000256" key="8">
    <source>
        <dbReference type="ARBA" id="ARBA00023242"/>
    </source>
</evidence>
<evidence type="ECO:0000256" key="4">
    <source>
        <dbReference type="ARBA" id="ARBA00022737"/>
    </source>
</evidence>
<dbReference type="Proteomes" id="UP000558488">
    <property type="component" value="Unassembled WGS sequence"/>
</dbReference>
<reference evidence="13 14" key="1">
    <citation type="journal article" date="2020" name="Nature">
        <title>Six reference-quality genomes reveal evolution of bat adaptations.</title>
        <authorList>
            <person name="Jebb D."/>
            <person name="Huang Z."/>
            <person name="Pippel M."/>
            <person name="Hughes G.M."/>
            <person name="Lavrichenko K."/>
            <person name="Devanna P."/>
            <person name="Winkler S."/>
            <person name="Jermiin L.S."/>
            <person name="Skirmuntt E.C."/>
            <person name="Katzourakis A."/>
            <person name="Burkitt-Gray L."/>
            <person name="Ray D.A."/>
            <person name="Sullivan K.A.M."/>
            <person name="Roscito J.G."/>
            <person name="Kirilenko B.M."/>
            <person name="Davalos L.M."/>
            <person name="Corthals A.P."/>
            <person name="Power M.L."/>
            <person name="Jones G."/>
            <person name="Ransome R.D."/>
            <person name="Dechmann D.K.N."/>
            <person name="Locatelli A.G."/>
            <person name="Puechmaille S.J."/>
            <person name="Fedrigo O."/>
            <person name="Jarvis E.D."/>
            <person name="Hiller M."/>
            <person name="Vernes S.C."/>
            <person name="Myers E.W."/>
            <person name="Teeling E.C."/>
        </authorList>
    </citation>
    <scope>NUCLEOTIDE SEQUENCE [LARGE SCALE GENOMIC DNA]</scope>
    <source>
        <strain evidence="13">MPipKuh1</strain>
        <tissue evidence="13">Flight muscle</tissue>
    </source>
</reference>
<comment type="caution">
    <text evidence="13">The sequence shown here is derived from an EMBL/GenBank/DDBJ whole genome shotgun (WGS) entry which is preliminary data.</text>
</comment>
<evidence type="ECO:0000256" key="9">
    <source>
        <dbReference type="ARBA" id="ARBA00029645"/>
    </source>
</evidence>
<dbReference type="Gene3D" id="3.30.70.940">
    <property type="entry name" value="NusG, N-terminal domain"/>
    <property type="match status" value="1"/>
</dbReference>
<dbReference type="Pfam" id="PF23287">
    <property type="entry name" value="KOW7_SPT5"/>
    <property type="match status" value="1"/>
</dbReference>
<gene>
    <name evidence="13" type="ORF">mPipKuh1_016901</name>
</gene>
<keyword evidence="5" id="KW-0805">Transcription regulation</keyword>
<dbReference type="InterPro" id="IPR041973">
    <property type="entry name" value="KOW_Spt5_1"/>
</dbReference>
<evidence type="ECO:0000256" key="3">
    <source>
        <dbReference type="ARBA" id="ARBA00022553"/>
    </source>
</evidence>
<dbReference type="InterPro" id="IPR036735">
    <property type="entry name" value="NGN_dom_sf"/>
</dbReference>
<keyword evidence="14" id="KW-1185">Reference proteome</keyword>
<keyword evidence="6" id="KW-0010">Activator</keyword>
<dbReference type="GO" id="GO:0006357">
    <property type="term" value="P:regulation of transcription by RNA polymerase II"/>
    <property type="evidence" value="ECO:0007669"/>
    <property type="project" value="InterPro"/>
</dbReference>
<dbReference type="Pfam" id="PF23042">
    <property type="entry name" value="KOW1_SPT5"/>
    <property type="match status" value="1"/>
</dbReference>
<dbReference type="GO" id="GO:0032784">
    <property type="term" value="P:regulation of DNA-templated transcription elongation"/>
    <property type="evidence" value="ECO:0007669"/>
    <property type="project" value="InterPro"/>
</dbReference>
<feature type="domain" description="KOW" evidence="12">
    <location>
        <begin position="502"/>
        <end position="529"/>
    </location>
</feature>
<dbReference type="SMART" id="SM00738">
    <property type="entry name" value="NGN"/>
    <property type="match status" value="1"/>
</dbReference>
<evidence type="ECO:0000256" key="1">
    <source>
        <dbReference type="ARBA" id="ARBA00004123"/>
    </source>
</evidence>
<dbReference type="GO" id="GO:0032044">
    <property type="term" value="C:DSIF complex"/>
    <property type="evidence" value="ECO:0007669"/>
    <property type="project" value="TreeGrafter"/>
</dbReference>
<dbReference type="InterPro" id="IPR005824">
    <property type="entry name" value="KOW"/>
</dbReference>
<dbReference type="Pfam" id="PF23288">
    <property type="entry name" value="KOW6_SPT5"/>
    <property type="match status" value="1"/>
</dbReference>
<dbReference type="CDD" id="cd06086">
    <property type="entry name" value="KOW_Spt5_6"/>
    <property type="match status" value="1"/>
</dbReference>
<accession>A0A7J7SP31</accession>
<dbReference type="InterPro" id="IPR057934">
    <property type="entry name" value="KOW_Spt5_7"/>
</dbReference>
<keyword evidence="3" id="KW-0597">Phosphoprotein</keyword>
<dbReference type="PANTHER" id="PTHR11125">
    <property type="entry name" value="SUPPRESSOR OF TY 5"/>
    <property type="match status" value="1"/>
</dbReference>
<dbReference type="AlphaFoldDB" id="A0A7J7SP31"/>
<dbReference type="CDD" id="cd06081">
    <property type="entry name" value="KOW_Spt5_1"/>
    <property type="match status" value="1"/>
</dbReference>